<evidence type="ECO:0000313" key="1">
    <source>
        <dbReference type="EMBL" id="CUV28209.1"/>
    </source>
</evidence>
<reference evidence="1" key="1">
    <citation type="submission" date="2015-10" db="EMBL/GenBank/DDBJ databases">
        <authorList>
            <person name="Gilbert D.G."/>
        </authorList>
    </citation>
    <scope>NUCLEOTIDE SEQUENCE</scope>
    <source>
        <strain evidence="1">Phyl III-seqv23</strain>
    </source>
</reference>
<gene>
    <name evidence="1" type="ORF">RUN1985_v1_190003</name>
</gene>
<sequence>MAVGDETGRTAERFAAFGAHPAYSRAGARGDLRVVALNFDGPAHGLRHSLHSAARLVARTRTGPGHGAIAHGEQQTGIEQAEHVHVPANRSLL</sequence>
<organism evidence="1">
    <name type="scientific">Ralstonia solanacearum</name>
    <name type="common">Pseudomonas solanacearum</name>
    <dbReference type="NCBI Taxonomy" id="305"/>
    <lineage>
        <taxon>Bacteria</taxon>
        <taxon>Pseudomonadati</taxon>
        <taxon>Pseudomonadota</taxon>
        <taxon>Betaproteobacteria</taxon>
        <taxon>Burkholderiales</taxon>
        <taxon>Burkholderiaceae</taxon>
        <taxon>Ralstonia</taxon>
        <taxon>Ralstonia solanacearum species complex</taxon>
    </lineage>
</organism>
<name>A0A0S4V2K8_RALSL</name>
<protein>
    <submittedName>
        <fullName evidence="1">Uncharacterized protein</fullName>
    </submittedName>
</protein>
<dbReference type="AlphaFoldDB" id="A0A0S4V2K8"/>
<accession>A0A0S4V2K8</accession>
<proteinExistence type="predicted"/>
<dbReference type="EMBL" id="LN899824">
    <property type="protein sequence ID" value="CUV28209.1"/>
    <property type="molecule type" value="Genomic_DNA"/>
</dbReference>